<sequence>MDYIKLFVWKKNDFGSELFSDGNFGKCLELPTNQLDIGKANSDESGNVRSTSALCHHRPRGKAVLRFRDGAHSSVASVPMKLLLVALCVVSALTRPPVLHLDGPYCHYCEVIINDIKYQFHNNFTGVSVNQLRLALYRECDENFTGFTDVECHQTVDKDVDKTLALLKNGTSAYRVCEQNQLC</sequence>
<name>A0A8S1GQX5_9PELO</name>
<dbReference type="SUPFAM" id="SSF47862">
    <property type="entry name" value="Saposin"/>
    <property type="match status" value="1"/>
</dbReference>
<protein>
    <recommendedName>
        <fullName evidence="2">Saposin B-type domain-containing protein</fullName>
    </recommendedName>
</protein>
<dbReference type="InterPro" id="IPR011001">
    <property type="entry name" value="Saposin-like"/>
</dbReference>
<dbReference type="Proteomes" id="UP000835052">
    <property type="component" value="Unassembled WGS sequence"/>
</dbReference>
<evidence type="ECO:0000313" key="4">
    <source>
        <dbReference type="Proteomes" id="UP000835052"/>
    </source>
</evidence>
<evidence type="ECO:0000256" key="1">
    <source>
        <dbReference type="ARBA" id="ARBA00023157"/>
    </source>
</evidence>
<keyword evidence="1" id="KW-1015">Disulfide bond</keyword>
<dbReference type="OrthoDB" id="5862036at2759"/>
<reference evidence="3" key="1">
    <citation type="submission" date="2020-10" db="EMBL/GenBank/DDBJ databases">
        <authorList>
            <person name="Kikuchi T."/>
        </authorList>
    </citation>
    <scope>NUCLEOTIDE SEQUENCE</scope>
    <source>
        <strain evidence="3">NKZ352</strain>
    </source>
</reference>
<organism evidence="3 4">
    <name type="scientific">Caenorhabditis auriculariae</name>
    <dbReference type="NCBI Taxonomy" id="2777116"/>
    <lineage>
        <taxon>Eukaryota</taxon>
        <taxon>Metazoa</taxon>
        <taxon>Ecdysozoa</taxon>
        <taxon>Nematoda</taxon>
        <taxon>Chromadorea</taxon>
        <taxon>Rhabditida</taxon>
        <taxon>Rhabditina</taxon>
        <taxon>Rhabditomorpha</taxon>
        <taxon>Rhabditoidea</taxon>
        <taxon>Rhabditidae</taxon>
        <taxon>Peloderinae</taxon>
        <taxon>Caenorhabditis</taxon>
    </lineage>
</organism>
<evidence type="ECO:0000259" key="2">
    <source>
        <dbReference type="PROSITE" id="PS50015"/>
    </source>
</evidence>
<accession>A0A8S1GQX5</accession>
<dbReference type="EMBL" id="CAJGYM010000001">
    <property type="protein sequence ID" value="CAD6184140.1"/>
    <property type="molecule type" value="Genomic_DNA"/>
</dbReference>
<proteinExistence type="predicted"/>
<dbReference type="AlphaFoldDB" id="A0A8S1GQX5"/>
<dbReference type="Gene3D" id="1.10.225.10">
    <property type="entry name" value="Saposin-like"/>
    <property type="match status" value="1"/>
</dbReference>
<dbReference type="PROSITE" id="PS50015">
    <property type="entry name" value="SAP_B"/>
    <property type="match status" value="1"/>
</dbReference>
<keyword evidence="4" id="KW-1185">Reference proteome</keyword>
<gene>
    <name evidence="3" type="ORF">CAUJ_LOCUS59</name>
</gene>
<comment type="caution">
    <text evidence="3">The sequence shown here is derived from an EMBL/GenBank/DDBJ whole genome shotgun (WGS) entry which is preliminary data.</text>
</comment>
<dbReference type="InterPro" id="IPR008139">
    <property type="entry name" value="SaposinB_dom"/>
</dbReference>
<evidence type="ECO:0000313" key="3">
    <source>
        <dbReference type="EMBL" id="CAD6184140.1"/>
    </source>
</evidence>
<feature type="domain" description="Saposin B-type" evidence="2">
    <location>
        <begin position="102"/>
        <end position="183"/>
    </location>
</feature>